<organism evidence="2 3">
    <name type="scientific">Runella aurantiaca</name>
    <dbReference type="NCBI Taxonomy" id="2282308"/>
    <lineage>
        <taxon>Bacteria</taxon>
        <taxon>Pseudomonadati</taxon>
        <taxon>Bacteroidota</taxon>
        <taxon>Cytophagia</taxon>
        <taxon>Cytophagales</taxon>
        <taxon>Spirosomataceae</taxon>
        <taxon>Runella</taxon>
    </lineage>
</organism>
<keyword evidence="3" id="KW-1185">Reference proteome</keyword>
<evidence type="ECO:0000256" key="1">
    <source>
        <dbReference type="SAM" id="MobiDB-lite"/>
    </source>
</evidence>
<comment type="caution">
    <text evidence="2">The sequence shown here is derived from an EMBL/GenBank/DDBJ whole genome shotgun (WGS) entry which is preliminary data.</text>
</comment>
<name>A0A369I8Z3_9BACT</name>
<feature type="region of interest" description="Disordered" evidence="1">
    <location>
        <begin position="1"/>
        <end position="20"/>
    </location>
</feature>
<dbReference type="Pfam" id="PF14121">
    <property type="entry name" value="Porin_10"/>
    <property type="match status" value="1"/>
</dbReference>
<dbReference type="Proteomes" id="UP000253141">
    <property type="component" value="Unassembled WGS sequence"/>
</dbReference>
<dbReference type="InterPro" id="IPR025631">
    <property type="entry name" value="Porin_10"/>
</dbReference>
<sequence length="624" mass="72752">MPTGGSLGSGQQGGLGQGGQVKIDDSTKVIYGPRTARYFLEEDIFNNHKTLYQIDTSYDDFHRYNFVQRADFQLVDLGNFGTASRNVFFRPIEQLGTQFGYDAYSPYAYQINDVKYYDTKSPYTNLYLTLGGGGQNILRFDHSQNLSPRLNLGINVQRFTTNKQFGTSGQSDSQTNLAQNWGFVFHGNYRSKDEKYTFLGQFNHLNHHVYEQGGMSPDSLNFKTDRGIEYDNPSATFRTAQSWERRNNWHIYQQYVLAQGFQVYHVFDYKRSIDVFSDTDLTNARLYGFYNNYYYDSTQTRQEVKFRLFENKFGIKGRFQGFNYRAHYRQRIANMNGAYTKSDSTTGTYRLSRFENFVGLWLAYYLKDSTQRATAEFEYLLGRDFKIKGEVVSKWFKVGYLSTFTSPTFVQQLYDANHLRWTNSNRLVNSNNIYGQINVNTKQLRLSPRLDYHLINNYFYYDTAAVARQYTSAFSVLRIGGEAEWRPGKFQFLTQTYYTLVSNNDILRIPRFFANFRATFDFVYAKVLFLQVGGEIHYKSAYYADAYMPLTQQFYLQNRLKTEGVVYTEVFLNARINRVRLFVKMANAAQGNYQGALIRGYFSTPFYPVVGRSLGFGVNWPLFD</sequence>
<protein>
    <recommendedName>
        <fullName evidence="4">Porin</fullName>
    </recommendedName>
</protein>
<dbReference type="EMBL" id="QPIW01000014">
    <property type="protein sequence ID" value="RDB04715.1"/>
    <property type="molecule type" value="Genomic_DNA"/>
</dbReference>
<gene>
    <name evidence="2" type="ORF">DVG78_17300</name>
</gene>
<evidence type="ECO:0008006" key="4">
    <source>
        <dbReference type="Google" id="ProtNLM"/>
    </source>
</evidence>
<evidence type="ECO:0000313" key="3">
    <source>
        <dbReference type="Proteomes" id="UP000253141"/>
    </source>
</evidence>
<dbReference type="AlphaFoldDB" id="A0A369I8Z3"/>
<accession>A0A369I8Z3</accession>
<evidence type="ECO:0000313" key="2">
    <source>
        <dbReference type="EMBL" id="RDB04715.1"/>
    </source>
</evidence>
<feature type="compositionally biased region" description="Gly residues" evidence="1">
    <location>
        <begin position="1"/>
        <end position="19"/>
    </location>
</feature>
<proteinExistence type="predicted"/>
<reference evidence="2 3" key="1">
    <citation type="submission" date="2018-07" db="EMBL/GenBank/DDBJ databases">
        <title>Genome analysis of Runella aurantiaca.</title>
        <authorList>
            <person name="Yang X."/>
        </authorList>
    </citation>
    <scope>NUCLEOTIDE SEQUENCE [LARGE SCALE GENOMIC DNA]</scope>
    <source>
        <strain evidence="2 3">YX9</strain>
    </source>
</reference>